<feature type="domain" description="Carboxylesterase type B" evidence="5">
    <location>
        <begin position="69"/>
        <end position="269"/>
    </location>
</feature>
<accession>A0A9P0EGE0</accession>
<dbReference type="OrthoDB" id="6846267at2759"/>
<evidence type="ECO:0000256" key="1">
    <source>
        <dbReference type="ARBA" id="ARBA00005964"/>
    </source>
</evidence>
<comment type="similarity">
    <text evidence="1">Belongs to the type-B carboxylesterase/lipase family.</text>
</comment>
<dbReference type="PROSITE" id="PS00122">
    <property type="entry name" value="CARBOXYLESTERASE_B_1"/>
    <property type="match status" value="2"/>
</dbReference>
<evidence type="ECO:0000256" key="4">
    <source>
        <dbReference type="ARBA" id="ARBA00023180"/>
    </source>
</evidence>
<evidence type="ECO:0000256" key="2">
    <source>
        <dbReference type="ARBA" id="ARBA00022487"/>
    </source>
</evidence>
<keyword evidence="3" id="KW-0378">Hydrolase</keyword>
<dbReference type="InterPro" id="IPR019826">
    <property type="entry name" value="Carboxylesterase_B_AS"/>
</dbReference>
<dbReference type="PANTHER" id="PTHR43142">
    <property type="entry name" value="CARBOXYLIC ESTER HYDROLASE"/>
    <property type="match status" value="1"/>
</dbReference>
<feature type="domain" description="Carboxylesterase type B" evidence="5">
    <location>
        <begin position="270"/>
        <end position="363"/>
    </location>
</feature>
<sequence>MKDVLKTRQLVWACRQDGRTQRSIKVYGLRSRWQKTPQQTENVVPRILTMLSFALCTLVLYQTTVLAIQPEVVLQQGTLKGLWADSFGGRPYAAFYGIPYAKPPEPVAADPWLGIYNATKEPPKCLQLFFFDLNVPSKLEGSEDCLYVNVFTPRLNTGAAEKKPLDVIAYVHGGAFMIGSSLDGGVDYIMDRDIVFVSFNYRLGPLGFLSTGDVAVPGNNGLKDQVLALKWIQQNIAAFGGDPNSVTLTGFSAGSASVHYHLLSPLSKAPFGPVVEPPGPNAFLPDTPINLIKQGKSSDVPMMITFTKDEGIFFVLDIITNPNLNNEIKADWNGIAPHLFDYNYTAPSDKREEVSKEIDLLYLIADRPILKSAIVAEVGKAHDFHKNQPLTMLSFALCTLALYQTTILAIQPEVVLQQGTLKGLWADSLAGRPYAAFYGIPYAKPPLNTGAAEQKPLHVIAHIHGGAFMVGFLSTGDVAVPGNNGLKDQVLALKWIQQNIAAFGGDPNSVTLTGFSAGSGSVHYHVLSPLSKAICVSGSSLSPWGVAENVREKSFVVARELGCPDVDSLSMIKCLRRRPAEHIVQTTNNFLGWYYNPVVPFGPVVEPPGPNAFLPDTPINLIKQGKSSDVPMMITFTKDEGMFFAIDIITNPNLNNEIKADWNGIAPYLFDYNYTAPTDKREEVSKEIKNHYNIDVDSEEGQKNLLKALSDRIVVAGTAKMARVHSSINTSPVYMLRFSYTGKYSYASTMGMPKDMGVAHGEDLMYVLSAKQTSTQETEADRQVSRELIDLWVSFAANSTLDVPTFNQNLPKITFTDFQGPNQLVPTMVDELGEENFWDSLKLKENIESVVPTKNEL</sequence>
<evidence type="ECO:0000259" key="5">
    <source>
        <dbReference type="Pfam" id="PF00135"/>
    </source>
</evidence>
<evidence type="ECO:0000256" key="3">
    <source>
        <dbReference type="ARBA" id="ARBA00022801"/>
    </source>
</evidence>
<dbReference type="PROSITE" id="PS00941">
    <property type="entry name" value="CARBOXYLESTERASE_B_2"/>
    <property type="match status" value="1"/>
</dbReference>
<keyword evidence="4" id="KW-0325">Glycoprotein</keyword>
<name>A0A9P0EGE0_NEZVI</name>
<reference evidence="6" key="1">
    <citation type="submission" date="2022-01" db="EMBL/GenBank/DDBJ databases">
        <authorList>
            <person name="King R."/>
        </authorList>
    </citation>
    <scope>NUCLEOTIDE SEQUENCE</scope>
</reference>
<protein>
    <recommendedName>
        <fullName evidence="5">Carboxylesterase type B domain-containing protein</fullName>
    </recommendedName>
</protein>
<evidence type="ECO:0000313" key="7">
    <source>
        <dbReference type="Proteomes" id="UP001152798"/>
    </source>
</evidence>
<dbReference type="InterPro" id="IPR002018">
    <property type="entry name" value="CarbesteraseB"/>
</dbReference>
<dbReference type="PANTHER" id="PTHR43142:SF1">
    <property type="entry name" value="CARBOXYLIC ESTER HYDROLASE"/>
    <property type="match status" value="1"/>
</dbReference>
<dbReference type="Pfam" id="PF00135">
    <property type="entry name" value="COesterase"/>
    <property type="match status" value="3"/>
</dbReference>
<evidence type="ECO:0000313" key="6">
    <source>
        <dbReference type="EMBL" id="CAH1394564.1"/>
    </source>
</evidence>
<dbReference type="SUPFAM" id="SSF53474">
    <property type="entry name" value="alpha/beta-Hydrolases"/>
    <property type="match status" value="2"/>
</dbReference>
<dbReference type="AlphaFoldDB" id="A0A9P0EGE0"/>
<keyword evidence="7" id="KW-1185">Reference proteome</keyword>
<gene>
    <name evidence="6" type="ORF">NEZAVI_LOCUS5040</name>
</gene>
<organism evidence="6 7">
    <name type="scientific">Nezara viridula</name>
    <name type="common">Southern green stink bug</name>
    <name type="synonym">Cimex viridulus</name>
    <dbReference type="NCBI Taxonomy" id="85310"/>
    <lineage>
        <taxon>Eukaryota</taxon>
        <taxon>Metazoa</taxon>
        <taxon>Ecdysozoa</taxon>
        <taxon>Arthropoda</taxon>
        <taxon>Hexapoda</taxon>
        <taxon>Insecta</taxon>
        <taxon>Pterygota</taxon>
        <taxon>Neoptera</taxon>
        <taxon>Paraneoptera</taxon>
        <taxon>Hemiptera</taxon>
        <taxon>Heteroptera</taxon>
        <taxon>Panheteroptera</taxon>
        <taxon>Pentatomomorpha</taxon>
        <taxon>Pentatomoidea</taxon>
        <taxon>Pentatomidae</taxon>
        <taxon>Pentatominae</taxon>
        <taxon>Nezara</taxon>
    </lineage>
</organism>
<feature type="domain" description="Carboxylesterase type B" evidence="5">
    <location>
        <begin position="470"/>
        <end position="800"/>
    </location>
</feature>
<dbReference type="Proteomes" id="UP001152798">
    <property type="component" value="Chromosome 3"/>
</dbReference>
<dbReference type="InterPro" id="IPR019819">
    <property type="entry name" value="Carboxylesterase_B_CS"/>
</dbReference>
<dbReference type="Gene3D" id="3.40.50.1820">
    <property type="entry name" value="alpha/beta hydrolase"/>
    <property type="match status" value="3"/>
</dbReference>
<dbReference type="InterPro" id="IPR029058">
    <property type="entry name" value="AB_hydrolase_fold"/>
</dbReference>
<keyword evidence="2" id="KW-0719">Serine esterase</keyword>
<dbReference type="EMBL" id="OV725079">
    <property type="protein sequence ID" value="CAH1394564.1"/>
    <property type="molecule type" value="Genomic_DNA"/>
</dbReference>
<dbReference type="GO" id="GO:0052689">
    <property type="term" value="F:carboxylic ester hydrolase activity"/>
    <property type="evidence" value="ECO:0007669"/>
    <property type="project" value="UniProtKB-KW"/>
</dbReference>
<proteinExistence type="inferred from homology"/>